<feature type="compositionally biased region" description="Polar residues" evidence="1">
    <location>
        <begin position="101"/>
        <end position="115"/>
    </location>
</feature>
<feature type="compositionally biased region" description="Basic residues" evidence="1">
    <location>
        <begin position="120"/>
        <end position="130"/>
    </location>
</feature>
<dbReference type="EMBL" id="GGFK01010366">
    <property type="protein sequence ID" value="MBW43687.1"/>
    <property type="molecule type" value="Transcribed_RNA"/>
</dbReference>
<dbReference type="InterPro" id="IPR031722">
    <property type="entry name" value="Coilin_N"/>
</dbReference>
<feature type="region of interest" description="Disordered" evidence="1">
    <location>
        <begin position="79"/>
        <end position="143"/>
    </location>
</feature>
<sequence>MKSYVLDLSNAFTDHRQKVCIGRRLEWTAVGQLKQAVSELFHISSEVLVCCERGIYYPDTEHIDILPDNVTLKFVTVPDEQDDSDSEESVQIAKVPKRKSSSVQQVNGSHENSSLDIAKPKRRRLRKRKQSAAAARARTLSDAHTSDEVVVPVRAENGQPEAKLKSTKKEPAMESEVVVPFRNLRTELKARVVRAISPSILEPPAQHNGISNGGENAESVVAGGLEFSVVKQESSVPSIYGNVAVEIAAV</sequence>
<evidence type="ECO:0000259" key="2">
    <source>
        <dbReference type="Pfam" id="PF15862"/>
    </source>
</evidence>
<accession>A0A2M4ASD2</accession>
<proteinExistence type="predicted"/>
<reference evidence="3" key="1">
    <citation type="submission" date="2018-01" db="EMBL/GenBank/DDBJ databases">
        <title>An insight into the sialome of Amazonian anophelines.</title>
        <authorList>
            <person name="Ribeiro J.M."/>
            <person name="Scarpassa V."/>
            <person name="Calvo E."/>
        </authorList>
    </citation>
    <scope>NUCLEOTIDE SEQUENCE</scope>
    <source>
        <tissue evidence="3">Salivary glands</tissue>
    </source>
</reference>
<evidence type="ECO:0000313" key="3">
    <source>
        <dbReference type="EMBL" id="MBW43687.1"/>
    </source>
</evidence>
<dbReference type="Pfam" id="PF15862">
    <property type="entry name" value="Coilin_N"/>
    <property type="match status" value="1"/>
</dbReference>
<feature type="domain" description="Coilin N-terminal" evidence="2">
    <location>
        <begin position="6"/>
        <end position="122"/>
    </location>
</feature>
<protein>
    <recommendedName>
        <fullName evidence="2">Coilin N-terminal domain-containing protein</fullName>
    </recommendedName>
</protein>
<organism evidence="3">
    <name type="scientific">Anopheles triannulatus</name>
    <dbReference type="NCBI Taxonomy" id="58253"/>
    <lineage>
        <taxon>Eukaryota</taxon>
        <taxon>Metazoa</taxon>
        <taxon>Ecdysozoa</taxon>
        <taxon>Arthropoda</taxon>
        <taxon>Hexapoda</taxon>
        <taxon>Insecta</taxon>
        <taxon>Pterygota</taxon>
        <taxon>Neoptera</taxon>
        <taxon>Endopterygota</taxon>
        <taxon>Diptera</taxon>
        <taxon>Nematocera</taxon>
        <taxon>Culicoidea</taxon>
        <taxon>Culicidae</taxon>
        <taxon>Anophelinae</taxon>
        <taxon>Anopheles</taxon>
    </lineage>
</organism>
<evidence type="ECO:0000256" key="1">
    <source>
        <dbReference type="SAM" id="MobiDB-lite"/>
    </source>
</evidence>
<dbReference type="AlphaFoldDB" id="A0A2M4ASD2"/>
<name>A0A2M4ASD2_9DIPT</name>
<feature type="compositionally biased region" description="Acidic residues" evidence="1">
    <location>
        <begin position="79"/>
        <end position="88"/>
    </location>
</feature>